<proteinExistence type="predicted"/>
<accession>A0ABP7HIF1</accession>
<dbReference type="Proteomes" id="UP001501624">
    <property type="component" value="Unassembled WGS sequence"/>
</dbReference>
<dbReference type="EMBL" id="BAABCM010000001">
    <property type="protein sequence ID" value="GAA3791328.1"/>
    <property type="molecule type" value="Genomic_DNA"/>
</dbReference>
<organism evidence="1 2">
    <name type="scientific">Amycolatopsis tucumanensis</name>
    <dbReference type="NCBI Taxonomy" id="401106"/>
    <lineage>
        <taxon>Bacteria</taxon>
        <taxon>Bacillati</taxon>
        <taxon>Actinomycetota</taxon>
        <taxon>Actinomycetes</taxon>
        <taxon>Pseudonocardiales</taxon>
        <taxon>Pseudonocardiaceae</taxon>
        <taxon>Amycolatopsis</taxon>
    </lineage>
</organism>
<sequence length="119" mass="13208">MNSEGPTELRAQIEALRRAHTQFREDVRKAVMRQYQDGVWCLPGSQEALRDLGLPLIGMRYEGHATIRVRIAEVRGAADRAEAVDRVIAALHAATDDDSVAFETENVTVSLETDVDTES</sequence>
<evidence type="ECO:0000313" key="1">
    <source>
        <dbReference type="EMBL" id="GAA3791328.1"/>
    </source>
</evidence>
<gene>
    <name evidence="1" type="ORF">GCM10022380_04840</name>
</gene>
<evidence type="ECO:0000313" key="2">
    <source>
        <dbReference type="Proteomes" id="UP001501624"/>
    </source>
</evidence>
<dbReference type="RefSeq" id="WP_237336686.1">
    <property type="nucleotide sequence ID" value="NZ_BAABCM010000001.1"/>
</dbReference>
<comment type="caution">
    <text evidence="1">The sequence shown here is derived from an EMBL/GenBank/DDBJ whole genome shotgun (WGS) entry which is preliminary data.</text>
</comment>
<name>A0ABP7HIF1_9PSEU</name>
<keyword evidence="2" id="KW-1185">Reference proteome</keyword>
<protein>
    <submittedName>
        <fullName evidence="1">Uncharacterized protein</fullName>
    </submittedName>
</protein>
<reference evidence="2" key="1">
    <citation type="journal article" date="2019" name="Int. J. Syst. Evol. Microbiol.">
        <title>The Global Catalogue of Microorganisms (GCM) 10K type strain sequencing project: providing services to taxonomists for standard genome sequencing and annotation.</title>
        <authorList>
            <consortium name="The Broad Institute Genomics Platform"/>
            <consortium name="The Broad Institute Genome Sequencing Center for Infectious Disease"/>
            <person name="Wu L."/>
            <person name="Ma J."/>
        </authorList>
    </citation>
    <scope>NUCLEOTIDE SEQUENCE [LARGE SCALE GENOMIC DNA]</scope>
    <source>
        <strain evidence="2">JCM 17017</strain>
    </source>
</reference>